<accession>A0A1E3QTQ4</accession>
<dbReference type="PANTHER" id="PTHR28087">
    <property type="entry name" value="ATPASE SYNTHESIS PROTEIN 25, MITOCHONDRIAL"/>
    <property type="match status" value="1"/>
</dbReference>
<evidence type="ECO:0000256" key="6">
    <source>
        <dbReference type="ARBA" id="ARBA00023136"/>
    </source>
</evidence>
<dbReference type="EMBL" id="KV454428">
    <property type="protein sequence ID" value="ODQ81075.1"/>
    <property type="molecule type" value="Genomic_DNA"/>
</dbReference>
<evidence type="ECO:0000313" key="9">
    <source>
        <dbReference type="EMBL" id="ODQ81075.1"/>
    </source>
</evidence>
<dbReference type="Gene3D" id="3.30.460.10">
    <property type="entry name" value="Beta Polymerase, domain 2"/>
    <property type="match status" value="1"/>
</dbReference>
<evidence type="ECO:0000313" key="10">
    <source>
        <dbReference type="Proteomes" id="UP000094336"/>
    </source>
</evidence>
<comment type="similarity">
    <text evidence="2 7">Belongs to the ATP25 family.</text>
</comment>
<organism evidence="9 10">
    <name type="scientific">Babjeviella inositovora NRRL Y-12698</name>
    <dbReference type="NCBI Taxonomy" id="984486"/>
    <lineage>
        <taxon>Eukaryota</taxon>
        <taxon>Fungi</taxon>
        <taxon>Dikarya</taxon>
        <taxon>Ascomycota</taxon>
        <taxon>Saccharomycotina</taxon>
        <taxon>Pichiomycetes</taxon>
        <taxon>Serinales incertae sedis</taxon>
        <taxon>Babjeviella</taxon>
    </lineage>
</organism>
<reference evidence="10" key="1">
    <citation type="submission" date="2016-05" db="EMBL/GenBank/DDBJ databases">
        <title>Comparative genomics of biotechnologically important yeasts.</title>
        <authorList>
            <consortium name="DOE Joint Genome Institute"/>
            <person name="Riley R."/>
            <person name="Haridas S."/>
            <person name="Wolfe K.H."/>
            <person name="Lopes M.R."/>
            <person name="Hittinger C.T."/>
            <person name="Goker M."/>
            <person name="Salamov A."/>
            <person name="Wisecaver J."/>
            <person name="Long T.M."/>
            <person name="Aerts A.L."/>
            <person name="Barry K."/>
            <person name="Choi C."/>
            <person name="Clum A."/>
            <person name="Coughlan A.Y."/>
            <person name="Deshpande S."/>
            <person name="Douglass A.P."/>
            <person name="Hanson S.J."/>
            <person name="Klenk H.-P."/>
            <person name="Labutti K."/>
            <person name="Lapidus A."/>
            <person name="Lindquist E."/>
            <person name="Lipzen A."/>
            <person name="Meier-Kolthoff J.P."/>
            <person name="Ohm R.A."/>
            <person name="Otillar R.P."/>
            <person name="Pangilinan J."/>
            <person name="Peng Y."/>
            <person name="Rokas A."/>
            <person name="Rosa C.A."/>
            <person name="Scheuner C."/>
            <person name="Sibirny A.A."/>
            <person name="Slot J.C."/>
            <person name="Stielow J.B."/>
            <person name="Sun H."/>
            <person name="Kurtzman C.P."/>
            <person name="Blackwell M."/>
            <person name="Grigoriev I.V."/>
            <person name="Jeffries T.W."/>
        </authorList>
    </citation>
    <scope>NUCLEOTIDE SEQUENCE [LARGE SCALE GENOMIC DNA]</scope>
    <source>
        <strain evidence="10">NRRL Y-12698</strain>
    </source>
</reference>
<dbReference type="AlphaFoldDB" id="A0A1E3QTQ4"/>
<evidence type="ECO:0000256" key="7">
    <source>
        <dbReference type="RuleBase" id="RU367062"/>
    </source>
</evidence>
<dbReference type="OrthoDB" id="107372at2759"/>
<sequence length="668" mass="74261">MYSTAARKTIAVAARKVVPRGFAVPHIPHISAIYATQRFSYSATQRKIPSIDGIKGFEEIAVGISKDERLEEITREREAEISAETSTETSAERDLEEMDELDDDASPWYLRGESVSVSGLPVGEPFPVLPPDSPPSLVSVVEHLQSKLGLSDIKVFDMELADEEVGARALGDYMVVATGRSPRHLIKSATALTEFAKLEYNAVPYSEGLIKNAAMQLQHKRLQKRARKRTSSNVDDDYGVVSNSWIMVECNFDGICVNFLTKDRRVELNLEYLWCSKEDKAVYDVARAENFASDDIFSGVRGYHTMARRRMATTAEAMDVEAESFTQMLENYAKRGDYSACSMMVKEATHVTDDHHTLLLESFVSQAKRIQSEGADASLTTEIVSQFDAVFPLSPTRVHWETRTQFLYVLHKIDPQVYPLSLVKQSLVAQQAAGTLVSMNDVTFYAAAVSGSPQFFATNEHMDLVAELKFDMVSELLESVFLVQGKDFPWNKVLASVLVQCTLQLAASGFLQPSSVSLEASATSEAVAYGKRTMDSVLRFLSSIGQLPELVQSEEFTALVLSGYASARDWRAFFQFWEIAGTYSVGIEAGEGSVIDTRPWIYMYTLVAQTGDFRACTHVLDHLYPQMRSCGVDIDDENVRAAVRKVLITLSPDLGPNSYLDIREQALN</sequence>
<dbReference type="Proteomes" id="UP000094336">
    <property type="component" value="Unassembled WGS sequence"/>
</dbReference>
<keyword evidence="4 7" id="KW-0809">Transit peptide</keyword>
<name>A0A1E3QTQ4_9ASCO</name>
<proteinExistence type="inferred from homology"/>
<dbReference type="STRING" id="984486.A0A1E3QTQ4"/>
<dbReference type="GeneID" id="30144783"/>
<gene>
    <name evidence="9" type="ORF">BABINDRAFT_119740</name>
</gene>
<dbReference type="InterPro" id="IPR040152">
    <property type="entry name" value="Atp25"/>
</dbReference>
<evidence type="ECO:0000256" key="4">
    <source>
        <dbReference type="ARBA" id="ARBA00022946"/>
    </source>
</evidence>
<dbReference type="RefSeq" id="XP_018986403.1">
    <property type="nucleotide sequence ID" value="XM_019126929.1"/>
</dbReference>
<keyword evidence="3 7" id="KW-0999">Mitochondrion inner membrane</keyword>
<evidence type="ECO:0000256" key="5">
    <source>
        <dbReference type="ARBA" id="ARBA00023128"/>
    </source>
</evidence>
<comment type="subcellular location">
    <subcellularLocation>
        <location evidence="1 7">Mitochondrion inner membrane</location>
        <topology evidence="1 7">Peripheral membrane protein</topology>
        <orientation evidence="1 7">Matrix side</orientation>
    </subcellularLocation>
</comment>
<dbReference type="GO" id="GO:0140053">
    <property type="term" value="P:mitochondrial gene expression"/>
    <property type="evidence" value="ECO:0007669"/>
    <property type="project" value="UniProtKB-UniRule"/>
</dbReference>
<dbReference type="GO" id="GO:0048255">
    <property type="term" value="P:mRNA stabilization"/>
    <property type="evidence" value="ECO:0007669"/>
    <property type="project" value="TreeGrafter"/>
</dbReference>
<dbReference type="InterPro" id="IPR043519">
    <property type="entry name" value="NT_sf"/>
</dbReference>
<dbReference type="SUPFAM" id="SSF81301">
    <property type="entry name" value="Nucleotidyltransferase"/>
    <property type="match status" value="1"/>
</dbReference>
<feature type="region of interest" description="Disordered" evidence="8">
    <location>
        <begin position="76"/>
        <end position="100"/>
    </location>
</feature>
<keyword evidence="6 7" id="KW-0472">Membrane</keyword>
<evidence type="ECO:0000256" key="8">
    <source>
        <dbReference type="SAM" id="MobiDB-lite"/>
    </source>
</evidence>
<dbReference type="PANTHER" id="PTHR28087:SF1">
    <property type="entry name" value="ATPASE SYNTHESIS PROTEIN 25, MITOCHONDRIAL"/>
    <property type="match status" value="1"/>
</dbReference>
<comment type="function">
    <text evidence="7">Mitochondrial mRNA stabilization factor.</text>
</comment>
<dbReference type="GO" id="GO:0005743">
    <property type="term" value="C:mitochondrial inner membrane"/>
    <property type="evidence" value="ECO:0007669"/>
    <property type="project" value="UniProtKB-SubCell"/>
</dbReference>
<keyword evidence="10" id="KW-1185">Reference proteome</keyword>
<evidence type="ECO:0000256" key="3">
    <source>
        <dbReference type="ARBA" id="ARBA00022792"/>
    </source>
</evidence>
<evidence type="ECO:0000256" key="1">
    <source>
        <dbReference type="ARBA" id="ARBA00004443"/>
    </source>
</evidence>
<keyword evidence="5 7" id="KW-0496">Mitochondrion</keyword>
<evidence type="ECO:0000256" key="2">
    <source>
        <dbReference type="ARBA" id="ARBA00010787"/>
    </source>
</evidence>
<protein>
    <recommendedName>
        <fullName evidence="7">ATPase synthesis protein 25</fullName>
    </recommendedName>
</protein>
<dbReference type="Pfam" id="PF02410">
    <property type="entry name" value="RsfS"/>
    <property type="match status" value="1"/>
</dbReference>